<dbReference type="GO" id="GO:0020037">
    <property type="term" value="F:heme binding"/>
    <property type="evidence" value="ECO:0007669"/>
    <property type="project" value="InterPro"/>
</dbReference>
<keyword evidence="2 5" id="KW-0349">Heme</keyword>
<dbReference type="PRINTS" id="PR00385">
    <property type="entry name" value="P450"/>
</dbReference>
<name>A0A9P7KLY0_9HYPO</name>
<evidence type="ECO:0000313" key="9">
    <source>
        <dbReference type="Proteomes" id="UP000782241"/>
    </source>
</evidence>
<dbReference type="PROSITE" id="PS00086">
    <property type="entry name" value="CYTOCHROME_P450"/>
    <property type="match status" value="1"/>
</dbReference>
<keyword evidence="3 5" id="KW-0479">Metal-binding</keyword>
<dbReference type="InterPro" id="IPR050121">
    <property type="entry name" value="Cytochrome_P450_monoxygenase"/>
</dbReference>
<comment type="similarity">
    <text evidence="6">Belongs to the cytochrome P450 family.</text>
</comment>
<sequence length="519" mass="58141">MFLLAPTVIIIFTMLADTALGHINVFQAKLSGAAFLQFVLVALIAYNLLWFIYTSLISSLRKIPGPFVARISRVWEMNEAATGNLHETIMHLHQRHGPVVRIGPNRYDFDTENAMKLIYRIGNALPKADYYIPFGIPSFPNLFDMQDPSRHAAMKKKVASLYTMTALLSYEEGVDSQTAILKEKMQKFCNEKQVIDLPQLLQYYAFDVVGVITVGKSMGMMESNSDINGACEALDGMWHYSSMMAYIPHMHAWWLRLSSLLPIEVPIKGLTEYVEQRITEYKSKAASIGDDAALKGENNFLAKLLIMEEQGKLTSAETQQAIGLNIGAGSDTTANALSSILYFLYTNPHTLSRLRDELDTYVKVNPISFEQSQNISYLQAVIKEALRLHPGVGTQLTRVVPNGGLVIEGYFFPEGTEVGINGWAFYHNKAIFGDDASVFRPERWLETDKNVNIGGSFAFGAGSRSCIGKNISILEMSKAIPQIVQNFDIEINNGDTEWKNECWWFVKPEYKAVVKPRAV</sequence>
<keyword evidence="7" id="KW-1133">Transmembrane helix</keyword>
<evidence type="ECO:0008006" key="10">
    <source>
        <dbReference type="Google" id="ProtNLM"/>
    </source>
</evidence>
<keyword evidence="7" id="KW-0812">Transmembrane</keyword>
<evidence type="ECO:0000256" key="7">
    <source>
        <dbReference type="SAM" id="Phobius"/>
    </source>
</evidence>
<evidence type="ECO:0000256" key="5">
    <source>
        <dbReference type="PIRSR" id="PIRSR602401-1"/>
    </source>
</evidence>
<gene>
    <name evidence="8" type="ORF">KAF25_001896</name>
</gene>
<dbReference type="Gene3D" id="1.10.630.10">
    <property type="entry name" value="Cytochrome P450"/>
    <property type="match status" value="1"/>
</dbReference>
<dbReference type="CDD" id="cd11060">
    <property type="entry name" value="CYP57A1-like"/>
    <property type="match status" value="1"/>
</dbReference>
<comment type="caution">
    <text evidence="8">The sequence shown here is derived from an EMBL/GenBank/DDBJ whole genome shotgun (WGS) entry which is preliminary data.</text>
</comment>
<dbReference type="PANTHER" id="PTHR24305">
    <property type="entry name" value="CYTOCHROME P450"/>
    <property type="match status" value="1"/>
</dbReference>
<dbReference type="Proteomes" id="UP000782241">
    <property type="component" value="Unassembled WGS sequence"/>
</dbReference>
<dbReference type="PANTHER" id="PTHR24305:SF190">
    <property type="entry name" value="P450, PUTATIVE (EUROFUNG)-RELATED"/>
    <property type="match status" value="1"/>
</dbReference>
<reference evidence="8" key="1">
    <citation type="submission" date="2021-04" db="EMBL/GenBank/DDBJ databases">
        <title>Draft genome of Fusarium avenaceum strain F156N33, isolated from an atmospheric sample in Virginia.</title>
        <authorList>
            <person name="Yang S."/>
            <person name="Vinatzer B.A."/>
            <person name="Coleman J."/>
        </authorList>
    </citation>
    <scope>NUCLEOTIDE SEQUENCE</scope>
    <source>
        <strain evidence="8">F156N33</strain>
    </source>
</reference>
<dbReference type="GO" id="GO:0004497">
    <property type="term" value="F:monooxygenase activity"/>
    <property type="evidence" value="ECO:0007669"/>
    <property type="project" value="UniProtKB-KW"/>
</dbReference>
<keyword evidence="6" id="KW-0503">Monooxygenase</keyword>
<dbReference type="EMBL" id="JAGPUO010000035">
    <property type="protein sequence ID" value="KAG5655123.1"/>
    <property type="molecule type" value="Genomic_DNA"/>
</dbReference>
<protein>
    <recommendedName>
        <fullName evidence="10">Pisatin demethylase</fullName>
    </recommendedName>
</protein>
<organism evidence="8 9">
    <name type="scientific">Fusarium avenaceum</name>
    <dbReference type="NCBI Taxonomy" id="40199"/>
    <lineage>
        <taxon>Eukaryota</taxon>
        <taxon>Fungi</taxon>
        <taxon>Dikarya</taxon>
        <taxon>Ascomycota</taxon>
        <taxon>Pezizomycotina</taxon>
        <taxon>Sordariomycetes</taxon>
        <taxon>Hypocreomycetidae</taxon>
        <taxon>Hypocreales</taxon>
        <taxon>Nectriaceae</taxon>
        <taxon>Fusarium</taxon>
        <taxon>Fusarium tricinctum species complex</taxon>
    </lineage>
</organism>
<dbReference type="Pfam" id="PF00067">
    <property type="entry name" value="p450"/>
    <property type="match status" value="1"/>
</dbReference>
<keyword evidence="4 5" id="KW-0408">Iron</keyword>
<dbReference type="SUPFAM" id="SSF48264">
    <property type="entry name" value="Cytochrome P450"/>
    <property type="match status" value="1"/>
</dbReference>
<keyword evidence="9" id="KW-1185">Reference proteome</keyword>
<keyword evidence="6" id="KW-0560">Oxidoreductase</keyword>
<evidence type="ECO:0000256" key="3">
    <source>
        <dbReference type="ARBA" id="ARBA00022723"/>
    </source>
</evidence>
<dbReference type="InterPro" id="IPR017972">
    <property type="entry name" value="Cyt_P450_CS"/>
</dbReference>
<feature type="binding site" description="axial binding residue" evidence="5">
    <location>
        <position position="466"/>
    </location>
    <ligand>
        <name>heme</name>
        <dbReference type="ChEBI" id="CHEBI:30413"/>
    </ligand>
    <ligandPart>
        <name>Fe</name>
        <dbReference type="ChEBI" id="CHEBI:18248"/>
    </ligandPart>
</feature>
<accession>A0A9P7KLY0</accession>
<proteinExistence type="inferred from homology"/>
<comment type="cofactor">
    <cofactor evidence="1 5">
        <name>heme</name>
        <dbReference type="ChEBI" id="CHEBI:30413"/>
    </cofactor>
</comment>
<dbReference type="AlphaFoldDB" id="A0A9P7KLY0"/>
<dbReference type="InterPro" id="IPR001128">
    <property type="entry name" value="Cyt_P450"/>
</dbReference>
<keyword evidence="7" id="KW-0472">Membrane</keyword>
<evidence type="ECO:0000256" key="6">
    <source>
        <dbReference type="RuleBase" id="RU000461"/>
    </source>
</evidence>
<evidence type="ECO:0000256" key="2">
    <source>
        <dbReference type="ARBA" id="ARBA00022617"/>
    </source>
</evidence>
<dbReference type="InterPro" id="IPR036396">
    <property type="entry name" value="Cyt_P450_sf"/>
</dbReference>
<evidence type="ECO:0000313" key="8">
    <source>
        <dbReference type="EMBL" id="KAG5655123.1"/>
    </source>
</evidence>
<dbReference type="InterPro" id="IPR002401">
    <property type="entry name" value="Cyt_P450_E_grp-I"/>
</dbReference>
<evidence type="ECO:0000256" key="1">
    <source>
        <dbReference type="ARBA" id="ARBA00001971"/>
    </source>
</evidence>
<dbReference type="GO" id="GO:0005506">
    <property type="term" value="F:iron ion binding"/>
    <property type="evidence" value="ECO:0007669"/>
    <property type="project" value="InterPro"/>
</dbReference>
<evidence type="ECO:0000256" key="4">
    <source>
        <dbReference type="ARBA" id="ARBA00023004"/>
    </source>
</evidence>
<dbReference type="GO" id="GO:0016705">
    <property type="term" value="F:oxidoreductase activity, acting on paired donors, with incorporation or reduction of molecular oxygen"/>
    <property type="evidence" value="ECO:0007669"/>
    <property type="project" value="InterPro"/>
</dbReference>
<dbReference type="PRINTS" id="PR00463">
    <property type="entry name" value="EP450I"/>
</dbReference>
<feature type="transmembrane region" description="Helical" evidence="7">
    <location>
        <begin position="31"/>
        <end position="53"/>
    </location>
</feature>